<dbReference type="NCBIfam" id="TIGR02215">
    <property type="entry name" value="phage_chp_gp8"/>
    <property type="match status" value="1"/>
</dbReference>
<dbReference type="AlphaFoldDB" id="A0A921TGG2"/>
<protein>
    <recommendedName>
        <fullName evidence="3">Phage gp6-like head-tail connector protein</fullName>
    </recommendedName>
</protein>
<keyword evidence="2" id="KW-1185">Reference proteome</keyword>
<dbReference type="OrthoDB" id="8478788at2"/>
<name>A0A921TGG2_9RHOB</name>
<dbReference type="Gene3D" id="1.10.3230.30">
    <property type="entry name" value="Phage gp6-like head-tail connector protein"/>
    <property type="match status" value="1"/>
</dbReference>
<gene>
    <name evidence="1" type="ORF">PMES_00200</name>
</gene>
<dbReference type="EMBL" id="APKE01000003">
    <property type="protein sequence ID" value="KAF0677414.1"/>
    <property type="molecule type" value="Genomic_DNA"/>
</dbReference>
<evidence type="ECO:0008006" key="3">
    <source>
        <dbReference type="Google" id="ProtNLM"/>
    </source>
</evidence>
<sequence length="197" mass="21737">MLKELEKVPDTALPLAQLRGQLRLGSGFSDDDLQDELLIGALRAAVALIETHCAKVLIERDFELRIEHWRLPEAHPFPRAPVSRIVELVHGGSDGRMRTAAPERYRLVEDLHRPELRARGGVLPGHGAAGGLRLRFTAGFGPSWADVPDDLGLAVLQLAVRFYERRGGEEETVPLPAGVIRLLAPYRNLRLVAGRQG</sequence>
<dbReference type="RefSeq" id="WP_159963671.1">
    <property type="nucleotide sequence ID" value="NZ_APKE01000003.1"/>
</dbReference>
<evidence type="ECO:0000313" key="2">
    <source>
        <dbReference type="Proteomes" id="UP000698242"/>
    </source>
</evidence>
<accession>A0A921TGG2</accession>
<dbReference type="CDD" id="cd08054">
    <property type="entry name" value="gp6"/>
    <property type="match status" value="1"/>
</dbReference>
<comment type="caution">
    <text evidence="1">The sequence shown here is derived from an EMBL/GenBank/DDBJ whole genome shotgun (WGS) entry which is preliminary data.</text>
</comment>
<proteinExistence type="predicted"/>
<reference evidence="1" key="1">
    <citation type="submission" date="2013-03" db="EMBL/GenBank/DDBJ databases">
        <title>Genome Sequence of the Profundibacterium mesophilum strain KAUST100406-0324T from Red Sea, a novel genus in the family Rhodobacteraceae.</title>
        <authorList>
            <person name="Essack M."/>
            <person name="Alam I."/>
            <person name="Lafi F."/>
            <person name="Alawi W."/>
            <person name="Kamanu F."/>
            <person name="Al-Suwailem A."/>
            <person name="Lee O.O."/>
            <person name="Xu Y."/>
            <person name="Bajic V."/>
            <person name="Qian P.-Y."/>
            <person name="Archer J."/>
        </authorList>
    </citation>
    <scope>NUCLEOTIDE SEQUENCE</scope>
    <source>
        <strain evidence="1">KAUST100406-0324</strain>
    </source>
</reference>
<evidence type="ECO:0000313" key="1">
    <source>
        <dbReference type="EMBL" id="KAF0677414.1"/>
    </source>
</evidence>
<organism evidence="1 2">
    <name type="scientific">Profundibacterium mesophilum KAUST100406-0324</name>
    <dbReference type="NCBI Taxonomy" id="1037889"/>
    <lineage>
        <taxon>Bacteria</taxon>
        <taxon>Pseudomonadati</taxon>
        <taxon>Pseudomonadota</taxon>
        <taxon>Alphaproteobacteria</taxon>
        <taxon>Rhodobacterales</taxon>
        <taxon>Roseobacteraceae</taxon>
        <taxon>Profundibacterium</taxon>
    </lineage>
</organism>
<dbReference type="Proteomes" id="UP000698242">
    <property type="component" value="Unassembled WGS sequence"/>
</dbReference>
<dbReference type="InterPro" id="IPR011738">
    <property type="entry name" value="Phage_CHP"/>
</dbReference>